<dbReference type="EMBL" id="CM037023">
    <property type="protein sequence ID" value="KAH7665512.1"/>
    <property type="molecule type" value="Genomic_DNA"/>
</dbReference>
<proteinExistence type="predicted"/>
<keyword evidence="2" id="KW-1185">Reference proteome</keyword>
<gene>
    <name evidence="1" type="ORF">IHE45_13G039100</name>
</gene>
<evidence type="ECO:0000313" key="2">
    <source>
        <dbReference type="Proteomes" id="UP000827976"/>
    </source>
</evidence>
<comment type="caution">
    <text evidence="1">The sequence shown here is derived from an EMBL/GenBank/DDBJ whole genome shotgun (WGS) entry which is preliminary data.</text>
</comment>
<reference evidence="2" key="1">
    <citation type="journal article" date="2022" name="Nat. Commun.">
        <title>Chromosome evolution and the genetic basis of agronomically important traits in greater yam.</title>
        <authorList>
            <person name="Bredeson J.V."/>
            <person name="Lyons J.B."/>
            <person name="Oniyinde I.O."/>
            <person name="Okereke N.R."/>
            <person name="Kolade O."/>
            <person name="Nnabue I."/>
            <person name="Nwadili C.O."/>
            <person name="Hribova E."/>
            <person name="Parker M."/>
            <person name="Nwogha J."/>
            <person name="Shu S."/>
            <person name="Carlson J."/>
            <person name="Kariba R."/>
            <person name="Muthemba S."/>
            <person name="Knop K."/>
            <person name="Barton G.J."/>
            <person name="Sherwood A.V."/>
            <person name="Lopez-Montes A."/>
            <person name="Asiedu R."/>
            <person name="Jamnadass R."/>
            <person name="Muchugi A."/>
            <person name="Goodstein D."/>
            <person name="Egesi C.N."/>
            <person name="Featherston J."/>
            <person name="Asfaw A."/>
            <person name="Simpson G.G."/>
            <person name="Dolezel J."/>
            <person name="Hendre P.S."/>
            <person name="Van Deynze A."/>
            <person name="Kumar P.L."/>
            <person name="Obidiegwu J.E."/>
            <person name="Bhattacharjee R."/>
            <person name="Rokhsar D.S."/>
        </authorList>
    </citation>
    <scope>NUCLEOTIDE SEQUENCE [LARGE SCALE GENOMIC DNA]</scope>
    <source>
        <strain evidence="2">cv. TDa95/00328</strain>
    </source>
</reference>
<accession>A0ACB7UXF9</accession>
<evidence type="ECO:0000313" key="1">
    <source>
        <dbReference type="EMBL" id="KAH7665512.1"/>
    </source>
</evidence>
<dbReference type="Proteomes" id="UP000827976">
    <property type="component" value="Chromosome 13"/>
</dbReference>
<protein>
    <submittedName>
        <fullName evidence="1">Cytochrome b561 and DOMON domain-containing protein</fullName>
    </submittedName>
</protein>
<name>A0ACB7UXF9_DIOAL</name>
<organism evidence="1 2">
    <name type="scientific">Dioscorea alata</name>
    <name type="common">Purple yam</name>
    <dbReference type="NCBI Taxonomy" id="55571"/>
    <lineage>
        <taxon>Eukaryota</taxon>
        <taxon>Viridiplantae</taxon>
        <taxon>Streptophyta</taxon>
        <taxon>Embryophyta</taxon>
        <taxon>Tracheophyta</taxon>
        <taxon>Spermatophyta</taxon>
        <taxon>Magnoliopsida</taxon>
        <taxon>Liliopsida</taxon>
        <taxon>Dioscoreales</taxon>
        <taxon>Dioscoreaceae</taxon>
        <taxon>Dioscorea</taxon>
    </lineage>
</organism>
<sequence>MASSFIPLLLLPLLLARFSPSLAQTCLSDTFSGNRFYSNCNTLLYLGAKVHWTYHPSNATIDVAYRAPISSNGWVAWALNPTSSGMIGAQALFAFSGSGSAVSVYATAISSLTPDVKDGNLSFKVYSKSGELSNGVMTIFATLDLPQNRTTVNQVWQAGPLSNGVPAQHSTSGDNIKSAGSIDLLSGAVSGGASNSRQRRKNTHGVLNAVSWGILMPVGAIMARYMKVFADPAWFYLHVACQLSAYIIGVAGWGTGLKLGSESSGITYHGHRNIGIALFCLATLQIFALLLRPKKDNKYRFYWNIYHHSVGYCVIVLSVINIFKGFDILIPGDGWKTAYIIIIATLGGIALILEVVTWIIVLNRKDREEKSHHGTNGLNGYEARQQSRV</sequence>